<name>A0A226E744_FOLCA</name>
<feature type="chain" id="PRO_5013325160" evidence="1">
    <location>
        <begin position="21"/>
        <end position="286"/>
    </location>
</feature>
<evidence type="ECO:0000313" key="3">
    <source>
        <dbReference type="Proteomes" id="UP000198287"/>
    </source>
</evidence>
<evidence type="ECO:0000313" key="2">
    <source>
        <dbReference type="EMBL" id="OXA53412.1"/>
    </source>
</evidence>
<evidence type="ECO:0000256" key="1">
    <source>
        <dbReference type="SAM" id="SignalP"/>
    </source>
</evidence>
<dbReference type="AlphaFoldDB" id="A0A226E744"/>
<gene>
    <name evidence="2" type="ORF">Fcan01_10152</name>
</gene>
<proteinExistence type="predicted"/>
<reference evidence="2 3" key="1">
    <citation type="submission" date="2015-12" db="EMBL/GenBank/DDBJ databases">
        <title>The genome of Folsomia candida.</title>
        <authorList>
            <person name="Faddeeva A."/>
            <person name="Derks M.F."/>
            <person name="Anvar Y."/>
            <person name="Smit S."/>
            <person name="Van Straalen N."/>
            <person name="Roelofs D."/>
        </authorList>
    </citation>
    <scope>NUCLEOTIDE SEQUENCE [LARGE SCALE GENOMIC DNA]</scope>
    <source>
        <strain evidence="2 3">VU population</strain>
        <tissue evidence="2">Whole body</tissue>
    </source>
</reference>
<dbReference type="Proteomes" id="UP000198287">
    <property type="component" value="Unassembled WGS sequence"/>
</dbReference>
<accession>A0A226E744</accession>
<protein>
    <submittedName>
        <fullName evidence="2">Uncharacterized protein</fullName>
    </submittedName>
</protein>
<comment type="caution">
    <text evidence="2">The sequence shown here is derived from an EMBL/GenBank/DDBJ whole genome shotgun (WGS) entry which is preliminary data.</text>
</comment>
<keyword evidence="1" id="KW-0732">Signal</keyword>
<dbReference type="EMBL" id="LNIX01000005">
    <property type="protein sequence ID" value="OXA53412.1"/>
    <property type="molecule type" value="Genomic_DNA"/>
</dbReference>
<organism evidence="2 3">
    <name type="scientific">Folsomia candida</name>
    <name type="common">Springtail</name>
    <dbReference type="NCBI Taxonomy" id="158441"/>
    <lineage>
        <taxon>Eukaryota</taxon>
        <taxon>Metazoa</taxon>
        <taxon>Ecdysozoa</taxon>
        <taxon>Arthropoda</taxon>
        <taxon>Hexapoda</taxon>
        <taxon>Collembola</taxon>
        <taxon>Entomobryomorpha</taxon>
        <taxon>Isotomoidea</taxon>
        <taxon>Isotomidae</taxon>
        <taxon>Proisotominae</taxon>
        <taxon>Folsomia</taxon>
    </lineage>
</organism>
<sequence length="286" mass="32014">MNCKVVGALLPLMVFTVAYATPAKMKTPLPNNLPDKHEIASTIFQEIIIPKLFAQLTSHSIPEIQGNLNSLKSEDPAPIPAFNLSLDYDPQTCPGQRFSGIFAAQDILLHGLAELDTYLDVAYYPFADALRITFTASSPSKLRLSGNYGLQHLTEILVGFYGSECRAVAELPSSGHGGWFFEVEAPTVDAGITIRMPHAGNVFVVSYRGNFNVTSINMSFDNYVMYDYYEFGPEQWALWAGDLEHMVKHADRAYLDQKFKRVVDEIIKDCYALDYFTENWACLNLD</sequence>
<feature type="signal peptide" evidence="1">
    <location>
        <begin position="1"/>
        <end position="20"/>
    </location>
</feature>
<keyword evidence="3" id="KW-1185">Reference proteome</keyword>